<evidence type="ECO:0000313" key="7">
    <source>
        <dbReference type="EMBL" id="CCI10545.1"/>
    </source>
</evidence>
<dbReference type="InterPro" id="IPR009057">
    <property type="entry name" value="Homeodomain-like_sf"/>
</dbReference>
<dbReference type="CDD" id="cd00086">
    <property type="entry name" value="homeodomain"/>
    <property type="match status" value="1"/>
</dbReference>
<evidence type="ECO:0000256" key="4">
    <source>
        <dbReference type="PROSITE-ProRule" id="PRU00108"/>
    </source>
</evidence>
<comment type="subcellular location">
    <subcellularLocation>
        <location evidence="4">Nucleus</location>
    </subcellularLocation>
</comment>
<gene>
    <name evidence="7" type="ORF">BN9_105970</name>
</gene>
<dbReference type="InterPro" id="IPR050224">
    <property type="entry name" value="TALE_homeobox"/>
</dbReference>
<dbReference type="InterPro" id="IPR008422">
    <property type="entry name" value="KN_HD"/>
</dbReference>
<sequence length="524" mass="59014">MTIVCGKKYELSNSSDPSKVSALSNNEAMHSESSHAFDVYTNMSTRQTSKTSPITIMSEDLLGNEQEYQAIATDSANYCSRFSFCRKSSISHLLNNEIAAESVPASNHQDDTFKQASGPLEGILPLETSSKASLNSNDWLLSPQHIEHPYPTNSDKEILMEKTGIGFKQLTNWFTNARKRIWMPLMRRRLPLRTSESLNAACTCEVGSCKQLYTWNEMVNTTLSPVSFSSAREQKAKKGWNDNQNLRTIRSFSESTCNLNEYDKKQFRKPEIVPSTSTDVSEPLKAERYRVHSTSLQLSDAEKLEECVTSHLYRSQRFPNRRELVNIAPEVGSGNGHVEDLLEMYSSPDGNRAPCDRKEQDDAAVPYALLNGADRVSRQIDQNQRQHLRLQRGAHSSSYRQNKRISSQKATPNDQIVVPLLQENELLYSSVKDEKSTSLPTSSVTTRLPELRTMSTVLRTNSVSNITLPAHLTRSDSPGLTPHAKRSMNIQDILAYTGHNVKRLRTRSTSAVSTILNLRYEREA</sequence>
<dbReference type="Gene3D" id="1.10.10.60">
    <property type="entry name" value="Homeodomain-like"/>
    <property type="match status" value="1"/>
</dbReference>
<dbReference type="InParanoid" id="A0A024FTV9"/>
<feature type="compositionally biased region" description="Polar residues" evidence="5">
    <location>
        <begin position="394"/>
        <end position="411"/>
    </location>
</feature>
<feature type="region of interest" description="Disordered" evidence="5">
    <location>
        <begin position="388"/>
        <end position="411"/>
    </location>
</feature>
<dbReference type="AlphaFoldDB" id="A0A024FTV9"/>
<feature type="DNA-binding region" description="Homeobox" evidence="4">
    <location>
        <begin position="149"/>
        <end position="185"/>
    </location>
</feature>
<dbReference type="PANTHER" id="PTHR11850">
    <property type="entry name" value="HOMEOBOX PROTEIN TRANSCRIPTION FACTORS"/>
    <property type="match status" value="1"/>
</dbReference>
<dbReference type="GO" id="GO:0006355">
    <property type="term" value="P:regulation of DNA-templated transcription"/>
    <property type="evidence" value="ECO:0007669"/>
    <property type="project" value="InterPro"/>
</dbReference>
<keyword evidence="3 4" id="KW-0539">Nucleus</keyword>
<dbReference type="SUPFAM" id="SSF46689">
    <property type="entry name" value="Homeodomain-like"/>
    <property type="match status" value="1"/>
</dbReference>
<dbReference type="GO" id="GO:0003677">
    <property type="term" value="F:DNA binding"/>
    <property type="evidence" value="ECO:0007669"/>
    <property type="project" value="UniProtKB-UniRule"/>
</dbReference>
<evidence type="ECO:0000259" key="6">
    <source>
        <dbReference type="PROSITE" id="PS50071"/>
    </source>
</evidence>
<evidence type="ECO:0000256" key="1">
    <source>
        <dbReference type="ARBA" id="ARBA00023125"/>
    </source>
</evidence>
<dbReference type="Pfam" id="PF05920">
    <property type="entry name" value="Homeobox_KN"/>
    <property type="match status" value="1"/>
</dbReference>
<protein>
    <recommendedName>
        <fullName evidence="6">Homeobox domain-containing protein</fullName>
    </recommendedName>
</protein>
<keyword evidence="1 4" id="KW-0238">DNA-binding</keyword>
<evidence type="ECO:0000256" key="3">
    <source>
        <dbReference type="ARBA" id="ARBA00023242"/>
    </source>
</evidence>
<evidence type="ECO:0000256" key="2">
    <source>
        <dbReference type="ARBA" id="ARBA00023155"/>
    </source>
</evidence>
<name>A0A024FTV9_9STRA</name>
<evidence type="ECO:0000256" key="5">
    <source>
        <dbReference type="SAM" id="MobiDB-lite"/>
    </source>
</evidence>
<dbReference type="InterPro" id="IPR001356">
    <property type="entry name" value="HD"/>
</dbReference>
<dbReference type="OrthoDB" id="10056939at2759"/>
<dbReference type="GO" id="GO:0005634">
    <property type="term" value="C:nucleus"/>
    <property type="evidence" value="ECO:0007669"/>
    <property type="project" value="UniProtKB-SubCell"/>
</dbReference>
<dbReference type="Proteomes" id="UP000053237">
    <property type="component" value="Unassembled WGS sequence"/>
</dbReference>
<dbReference type="PROSITE" id="PS50071">
    <property type="entry name" value="HOMEOBOX_2"/>
    <property type="match status" value="1"/>
</dbReference>
<organism evidence="7 8">
    <name type="scientific">Albugo candida</name>
    <dbReference type="NCBI Taxonomy" id="65357"/>
    <lineage>
        <taxon>Eukaryota</taxon>
        <taxon>Sar</taxon>
        <taxon>Stramenopiles</taxon>
        <taxon>Oomycota</taxon>
        <taxon>Peronosporomycetes</taxon>
        <taxon>Albuginales</taxon>
        <taxon>Albuginaceae</taxon>
        <taxon>Albugo</taxon>
    </lineage>
</organism>
<keyword evidence="2 4" id="KW-0371">Homeobox</keyword>
<feature type="domain" description="Homeobox" evidence="6">
    <location>
        <begin position="147"/>
        <end position="184"/>
    </location>
</feature>
<accession>A0A024FTV9</accession>
<keyword evidence="8" id="KW-1185">Reference proteome</keyword>
<dbReference type="EMBL" id="CAIX01000287">
    <property type="protein sequence ID" value="CCI10545.1"/>
    <property type="molecule type" value="Genomic_DNA"/>
</dbReference>
<reference evidence="7 8" key="1">
    <citation type="submission" date="2012-05" db="EMBL/GenBank/DDBJ databases">
        <title>Recombination and specialization in a pathogen metapopulation.</title>
        <authorList>
            <person name="Gardiner A."/>
            <person name="Kemen E."/>
            <person name="Schultz-Larsen T."/>
            <person name="MacLean D."/>
            <person name="Van Oosterhout C."/>
            <person name="Jones J.D.G."/>
        </authorList>
    </citation>
    <scope>NUCLEOTIDE SEQUENCE [LARGE SCALE GENOMIC DNA]</scope>
    <source>
        <strain evidence="7 8">Ac Nc2</strain>
    </source>
</reference>
<evidence type="ECO:0000313" key="8">
    <source>
        <dbReference type="Proteomes" id="UP000053237"/>
    </source>
</evidence>
<comment type="caution">
    <text evidence="7">The sequence shown here is derived from an EMBL/GenBank/DDBJ whole genome shotgun (WGS) entry which is preliminary data.</text>
</comment>
<proteinExistence type="predicted"/>